<keyword evidence="1" id="KW-1133">Transmembrane helix</keyword>
<reference evidence="2" key="1">
    <citation type="submission" date="2018-02" db="EMBL/GenBank/DDBJ databases">
        <title>Rhizophora mucronata_Transcriptome.</title>
        <authorList>
            <person name="Meera S.P."/>
            <person name="Sreeshan A."/>
            <person name="Augustine A."/>
        </authorList>
    </citation>
    <scope>NUCLEOTIDE SEQUENCE</scope>
    <source>
        <tissue evidence="2">Leaf</tissue>
    </source>
</reference>
<sequence>MYICYLLTWLGGVCFFGVLLGSIGKGLC</sequence>
<accession>A0A2P2N8R8</accession>
<feature type="transmembrane region" description="Helical" evidence="1">
    <location>
        <begin position="6"/>
        <end position="24"/>
    </location>
</feature>
<name>A0A2P2N8R8_RHIMU</name>
<proteinExistence type="predicted"/>
<protein>
    <submittedName>
        <fullName evidence="2">Uncharacterized protein</fullName>
    </submittedName>
</protein>
<keyword evidence="1" id="KW-0472">Membrane</keyword>
<evidence type="ECO:0000313" key="2">
    <source>
        <dbReference type="EMBL" id="MBX38846.1"/>
    </source>
</evidence>
<evidence type="ECO:0000256" key="1">
    <source>
        <dbReference type="SAM" id="Phobius"/>
    </source>
</evidence>
<dbReference type="EMBL" id="GGEC01058362">
    <property type="protein sequence ID" value="MBX38846.1"/>
    <property type="molecule type" value="Transcribed_RNA"/>
</dbReference>
<dbReference type="AlphaFoldDB" id="A0A2P2N8R8"/>
<keyword evidence="1" id="KW-0812">Transmembrane</keyword>
<organism evidence="2">
    <name type="scientific">Rhizophora mucronata</name>
    <name type="common">Asiatic mangrove</name>
    <dbReference type="NCBI Taxonomy" id="61149"/>
    <lineage>
        <taxon>Eukaryota</taxon>
        <taxon>Viridiplantae</taxon>
        <taxon>Streptophyta</taxon>
        <taxon>Embryophyta</taxon>
        <taxon>Tracheophyta</taxon>
        <taxon>Spermatophyta</taxon>
        <taxon>Magnoliopsida</taxon>
        <taxon>eudicotyledons</taxon>
        <taxon>Gunneridae</taxon>
        <taxon>Pentapetalae</taxon>
        <taxon>rosids</taxon>
        <taxon>fabids</taxon>
        <taxon>Malpighiales</taxon>
        <taxon>Rhizophoraceae</taxon>
        <taxon>Rhizophora</taxon>
    </lineage>
</organism>